<dbReference type="EMBL" id="CM056742">
    <property type="protein sequence ID" value="KAJ8679032.1"/>
    <property type="molecule type" value="Genomic_DNA"/>
</dbReference>
<proteinExistence type="predicted"/>
<name>A0ACC2P9B0_9HYME</name>
<reference evidence="1" key="1">
    <citation type="submission" date="2023-04" db="EMBL/GenBank/DDBJ databases">
        <title>A chromosome-level genome assembly of the parasitoid wasp Eretmocerus hayati.</title>
        <authorList>
            <person name="Zhong Y."/>
            <person name="Liu S."/>
            <person name="Liu Y."/>
        </authorList>
    </citation>
    <scope>NUCLEOTIDE SEQUENCE</scope>
    <source>
        <strain evidence="1">ZJU_SS_LIU_2023</strain>
    </source>
</reference>
<accession>A0ACC2P9B0</accession>
<evidence type="ECO:0000313" key="2">
    <source>
        <dbReference type="Proteomes" id="UP001239111"/>
    </source>
</evidence>
<evidence type="ECO:0000313" key="1">
    <source>
        <dbReference type="EMBL" id="KAJ8679032.1"/>
    </source>
</evidence>
<organism evidence="1 2">
    <name type="scientific">Eretmocerus hayati</name>
    <dbReference type="NCBI Taxonomy" id="131215"/>
    <lineage>
        <taxon>Eukaryota</taxon>
        <taxon>Metazoa</taxon>
        <taxon>Ecdysozoa</taxon>
        <taxon>Arthropoda</taxon>
        <taxon>Hexapoda</taxon>
        <taxon>Insecta</taxon>
        <taxon>Pterygota</taxon>
        <taxon>Neoptera</taxon>
        <taxon>Endopterygota</taxon>
        <taxon>Hymenoptera</taxon>
        <taxon>Apocrita</taxon>
        <taxon>Proctotrupomorpha</taxon>
        <taxon>Chalcidoidea</taxon>
        <taxon>Aphelinidae</taxon>
        <taxon>Aphelininae</taxon>
        <taxon>Eretmocerus</taxon>
    </lineage>
</organism>
<keyword evidence="2" id="KW-1185">Reference proteome</keyword>
<protein>
    <submittedName>
        <fullName evidence="1">Uncharacterized protein</fullName>
    </submittedName>
</protein>
<sequence>MKCGQRPSCPPPVETRLPYDELSHEVDRNVLSVRVAKKVGRIEPVGALAAKPASGPTLSAECEDSQGKKCKPGCAKVNVIPNEAPPPKQPDEEMFLLRASRQMIPYSDEMRNVLELELRTPRNYEPLATKLASQTLCTDATSKKSTEPEAGSGERAAKKKKSKKK</sequence>
<comment type="caution">
    <text evidence="1">The sequence shown here is derived from an EMBL/GenBank/DDBJ whole genome shotgun (WGS) entry which is preliminary data.</text>
</comment>
<dbReference type="Proteomes" id="UP001239111">
    <property type="component" value="Chromosome 2"/>
</dbReference>
<gene>
    <name evidence="1" type="ORF">QAD02_014819</name>
</gene>